<dbReference type="AlphaFoldDB" id="A0A1F5P877"/>
<dbReference type="PANTHER" id="PTHR38471">
    <property type="entry name" value="FOUR HELIX BUNDLE PROTEIN"/>
    <property type="match status" value="1"/>
</dbReference>
<dbReference type="Gene3D" id="1.20.1440.60">
    <property type="entry name" value="23S rRNA-intervening sequence"/>
    <property type="match status" value="1"/>
</dbReference>
<evidence type="ECO:0000313" key="1">
    <source>
        <dbReference type="EMBL" id="OGE86136.1"/>
    </source>
</evidence>
<dbReference type="PIRSF" id="PIRSF035652">
    <property type="entry name" value="CHP02436"/>
    <property type="match status" value="1"/>
</dbReference>
<name>A0A1F5P877_9BACT</name>
<protein>
    <recommendedName>
        <fullName evidence="3">Four helix bundle protein</fullName>
    </recommendedName>
</protein>
<evidence type="ECO:0008006" key="3">
    <source>
        <dbReference type="Google" id="ProtNLM"/>
    </source>
</evidence>
<comment type="caution">
    <text evidence="1">The sequence shown here is derived from an EMBL/GenBank/DDBJ whole genome shotgun (WGS) entry which is preliminary data.</text>
</comment>
<dbReference type="SUPFAM" id="SSF158446">
    <property type="entry name" value="IVS-encoded protein-like"/>
    <property type="match status" value="1"/>
</dbReference>
<dbReference type="PANTHER" id="PTHR38471:SF2">
    <property type="entry name" value="FOUR HELIX BUNDLE PROTEIN"/>
    <property type="match status" value="1"/>
</dbReference>
<organism evidence="1 2">
    <name type="scientific">Candidatus Doudnabacteria bacterium RIFCSPHIGHO2_02_FULL_46_11</name>
    <dbReference type="NCBI Taxonomy" id="1817832"/>
    <lineage>
        <taxon>Bacteria</taxon>
        <taxon>Candidatus Doudnaibacteriota</taxon>
    </lineage>
</organism>
<accession>A0A1F5P877</accession>
<proteinExistence type="predicted"/>
<sequence>MEARTLKFGKNIVNFCAKLPQTNVFKPIIDQLIRSGTSLGANYYEATEASSRRDFLNKIAIAKKEAKETQYWLRLLAELLPLKITDIKTLSKEAQELNLIFAAIIRNSNSKPKFDN</sequence>
<gene>
    <name evidence="1" type="ORF">A3J48_02625</name>
</gene>
<dbReference type="InterPro" id="IPR012657">
    <property type="entry name" value="23S_rRNA-intervening_sequence"/>
</dbReference>
<dbReference type="Proteomes" id="UP000176786">
    <property type="component" value="Unassembled WGS sequence"/>
</dbReference>
<dbReference type="NCBIfam" id="TIGR02436">
    <property type="entry name" value="four helix bundle protein"/>
    <property type="match status" value="1"/>
</dbReference>
<dbReference type="EMBL" id="MFES01000010">
    <property type="protein sequence ID" value="OGE86136.1"/>
    <property type="molecule type" value="Genomic_DNA"/>
</dbReference>
<dbReference type="Pfam" id="PF05635">
    <property type="entry name" value="23S_rRNA_IVP"/>
    <property type="match status" value="1"/>
</dbReference>
<reference evidence="1 2" key="1">
    <citation type="journal article" date="2016" name="Nat. Commun.">
        <title>Thousands of microbial genomes shed light on interconnected biogeochemical processes in an aquifer system.</title>
        <authorList>
            <person name="Anantharaman K."/>
            <person name="Brown C.T."/>
            <person name="Hug L.A."/>
            <person name="Sharon I."/>
            <person name="Castelle C.J."/>
            <person name="Probst A.J."/>
            <person name="Thomas B.C."/>
            <person name="Singh A."/>
            <person name="Wilkins M.J."/>
            <person name="Karaoz U."/>
            <person name="Brodie E.L."/>
            <person name="Williams K.H."/>
            <person name="Hubbard S.S."/>
            <person name="Banfield J.F."/>
        </authorList>
    </citation>
    <scope>NUCLEOTIDE SEQUENCE [LARGE SCALE GENOMIC DNA]</scope>
</reference>
<dbReference type="InterPro" id="IPR036583">
    <property type="entry name" value="23S_rRNA_IVS_sf"/>
</dbReference>
<evidence type="ECO:0000313" key="2">
    <source>
        <dbReference type="Proteomes" id="UP000176786"/>
    </source>
</evidence>